<evidence type="ECO:0000313" key="2">
    <source>
        <dbReference type="EMBL" id="OQE09124.1"/>
    </source>
</evidence>
<accession>A0A1V6S5W0</accession>
<feature type="domain" description="Azaphilone pigments biosynthesis cluster protein L N-terminal" evidence="1">
    <location>
        <begin position="1"/>
        <end position="122"/>
    </location>
</feature>
<name>A0A1V6S5W0_9EURO</name>
<evidence type="ECO:0000313" key="3">
    <source>
        <dbReference type="Proteomes" id="UP000191518"/>
    </source>
</evidence>
<protein>
    <recommendedName>
        <fullName evidence="1">Azaphilone pigments biosynthesis cluster protein L N-terminal domain-containing protein</fullName>
    </recommendedName>
</protein>
<dbReference type="Pfam" id="PF17111">
    <property type="entry name" value="PigL_N"/>
    <property type="match status" value="1"/>
</dbReference>
<dbReference type="AlphaFoldDB" id="A0A1V6S5W0"/>
<dbReference type="Proteomes" id="UP000191518">
    <property type="component" value="Unassembled WGS sequence"/>
</dbReference>
<dbReference type="EMBL" id="MDYP01000007">
    <property type="protein sequence ID" value="OQE09124.1"/>
    <property type="molecule type" value="Genomic_DNA"/>
</dbReference>
<keyword evidence="3" id="KW-1185">Reference proteome</keyword>
<gene>
    <name evidence="2" type="ORF">PENVUL_c007G06327</name>
</gene>
<reference evidence="3" key="1">
    <citation type="journal article" date="2017" name="Nat. Microbiol.">
        <title>Global analysis of biosynthetic gene clusters reveals vast potential of secondary metabolite production in Penicillium species.</title>
        <authorList>
            <person name="Nielsen J.C."/>
            <person name="Grijseels S."/>
            <person name="Prigent S."/>
            <person name="Ji B."/>
            <person name="Dainat J."/>
            <person name="Nielsen K.F."/>
            <person name="Frisvad J.C."/>
            <person name="Workman M."/>
            <person name="Nielsen J."/>
        </authorList>
    </citation>
    <scope>NUCLEOTIDE SEQUENCE [LARGE SCALE GENOMIC DNA]</scope>
    <source>
        <strain evidence="3">IBT 29486</strain>
    </source>
</reference>
<proteinExistence type="predicted"/>
<evidence type="ECO:0000259" key="1">
    <source>
        <dbReference type="Pfam" id="PF17111"/>
    </source>
</evidence>
<dbReference type="InterPro" id="IPR031348">
    <property type="entry name" value="PigL_N"/>
</dbReference>
<organism evidence="2 3">
    <name type="scientific">Penicillium vulpinum</name>
    <dbReference type="NCBI Taxonomy" id="29845"/>
    <lineage>
        <taxon>Eukaryota</taxon>
        <taxon>Fungi</taxon>
        <taxon>Dikarya</taxon>
        <taxon>Ascomycota</taxon>
        <taxon>Pezizomycotina</taxon>
        <taxon>Eurotiomycetes</taxon>
        <taxon>Eurotiomycetidae</taxon>
        <taxon>Eurotiales</taxon>
        <taxon>Aspergillaceae</taxon>
        <taxon>Penicillium</taxon>
    </lineage>
</organism>
<sequence>MDPVSLTASVIAIATLATQSCKLTYNLIASLVGAPDVISNSQATLLETGKSLESLKDFLDRKGSEYETSAALQVTELVRAIQSTNETCDEFRATIDKITKHSSGSQSCKRDRIAVNINESKIDKVRPAAWRLSKNDKSGSGFDHSSVNRLGERFRAMEVALTNHDTQLKDQQISLREPDVELSHQEDRTVIDRSIQLTKTLQEVCRNTLAATKAKRTGQTFGDMLTDDNSKAMQGIVGAPQANVKQSFGKLTVTKGSRGF</sequence>
<comment type="caution">
    <text evidence="2">The sequence shown here is derived from an EMBL/GenBank/DDBJ whole genome shotgun (WGS) entry which is preliminary data.</text>
</comment>